<comment type="caution">
    <text evidence="2">The sequence shown here is derived from an EMBL/GenBank/DDBJ whole genome shotgun (WGS) entry which is preliminary data.</text>
</comment>
<sequence length="69" mass="7561">MAKSAENIFALQMLSSRDVEESRTSAADANNANASSRSQSKRKSTDAARPQSSQHRASPKRTRRSPRGE</sequence>
<protein>
    <submittedName>
        <fullName evidence="2">Uncharacterized protein</fullName>
    </submittedName>
</protein>
<feature type="region of interest" description="Disordered" evidence="1">
    <location>
        <begin position="1"/>
        <end position="69"/>
    </location>
</feature>
<evidence type="ECO:0000313" key="2">
    <source>
        <dbReference type="EMBL" id="RJE16381.1"/>
    </source>
</evidence>
<dbReference type="Proteomes" id="UP000266188">
    <property type="component" value="Unassembled WGS sequence"/>
</dbReference>
<name>A0A3A2ZGI0_9EURO</name>
<keyword evidence="3" id="KW-1185">Reference proteome</keyword>
<proteinExistence type="predicted"/>
<accession>A0A3A2ZGI0</accession>
<evidence type="ECO:0000256" key="1">
    <source>
        <dbReference type="SAM" id="MobiDB-lite"/>
    </source>
</evidence>
<organism evidence="2 3">
    <name type="scientific">Aspergillus sclerotialis</name>
    <dbReference type="NCBI Taxonomy" id="2070753"/>
    <lineage>
        <taxon>Eukaryota</taxon>
        <taxon>Fungi</taxon>
        <taxon>Dikarya</taxon>
        <taxon>Ascomycota</taxon>
        <taxon>Pezizomycotina</taxon>
        <taxon>Eurotiomycetes</taxon>
        <taxon>Eurotiomycetidae</taxon>
        <taxon>Eurotiales</taxon>
        <taxon>Aspergillaceae</taxon>
        <taxon>Aspergillus</taxon>
        <taxon>Aspergillus subgen. Polypaecilum</taxon>
    </lineage>
</organism>
<feature type="compositionally biased region" description="Low complexity" evidence="1">
    <location>
        <begin position="24"/>
        <end position="38"/>
    </location>
</feature>
<dbReference type="EMBL" id="MVGC01006138">
    <property type="protein sequence ID" value="RJE16381.1"/>
    <property type="molecule type" value="Genomic_DNA"/>
</dbReference>
<feature type="non-terminal residue" evidence="2">
    <location>
        <position position="69"/>
    </location>
</feature>
<feature type="compositionally biased region" description="Basic residues" evidence="1">
    <location>
        <begin position="57"/>
        <end position="69"/>
    </location>
</feature>
<reference evidence="3" key="1">
    <citation type="submission" date="2017-02" db="EMBL/GenBank/DDBJ databases">
        <authorList>
            <person name="Tafer H."/>
            <person name="Lopandic K."/>
        </authorList>
    </citation>
    <scope>NUCLEOTIDE SEQUENCE [LARGE SCALE GENOMIC DNA]</scope>
    <source>
        <strain evidence="3">CBS 366.77</strain>
    </source>
</reference>
<gene>
    <name evidence="2" type="ORF">PHISCL_11282</name>
</gene>
<evidence type="ECO:0000313" key="3">
    <source>
        <dbReference type="Proteomes" id="UP000266188"/>
    </source>
</evidence>
<dbReference type="AlphaFoldDB" id="A0A3A2ZGI0"/>